<accession>A0ABQ8L8D1</accession>
<reference evidence="2 3" key="1">
    <citation type="submission" date="2022-01" db="EMBL/GenBank/DDBJ databases">
        <title>A high-quality chromosome-level genome assembly of rohu carp, Labeo rohita.</title>
        <authorList>
            <person name="Arick M.A. II"/>
            <person name="Hsu C.-Y."/>
            <person name="Magbanua Z."/>
            <person name="Pechanova O."/>
            <person name="Grover C."/>
            <person name="Miller E."/>
            <person name="Thrash A."/>
            <person name="Ezzel L."/>
            <person name="Alam S."/>
            <person name="Benzie J."/>
            <person name="Hamilton M."/>
            <person name="Karsi A."/>
            <person name="Lawrence M.L."/>
            <person name="Peterson D.G."/>
        </authorList>
    </citation>
    <scope>NUCLEOTIDE SEQUENCE [LARGE SCALE GENOMIC DNA]</scope>
    <source>
        <strain evidence="3">BAU-BD-2019</strain>
        <tissue evidence="2">Blood</tissue>
    </source>
</reference>
<protein>
    <submittedName>
        <fullName evidence="2">MFS antiporter QDR3</fullName>
    </submittedName>
</protein>
<keyword evidence="3" id="KW-1185">Reference proteome</keyword>
<dbReference type="Proteomes" id="UP000830375">
    <property type="component" value="Unassembled WGS sequence"/>
</dbReference>
<dbReference type="InterPro" id="IPR058913">
    <property type="entry name" value="Integrase_dom_put"/>
</dbReference>
<organism evidence="2 3">
    <name type="scientific">Labeo rohita</name>
    <name type="common">Indian major carp</name>
    <name type="synonym">Cyprinus rohita</name>
    <dbReference type="NCBI Taxonomy" id="84645"/>
    <lineage>
        <taxon>Eukaryota</taxon>
        <taxon>Metazoa</taxon>
        <taxon>Chordata</taxon>
        <taxon>Craniata</taxon>
        <taxon>Vertebrata</taxon>
        <taxon>Euteleostomi</taxon>
        <taxon>Actinopterygii</taxon>
        <taxon>Neopterygii</taxon>
        <taxon>Teleostei</taxon>
        <taxon>Ostariophysi</taxon>
        <taxon>Cypriniformes</taxon>
        <taxon>Cyprinidae</taxon>
        <taxon>Labeoninae</taxon>
        <taxon>Labeonini</taxon>
        <taxon>Labeo</taxon>
    </lineage>
</organism>
<dbReference type="Pfam" id="PF24764">
    <property type="entry name" value="rva_4"/>
    <property type="match status" value="1"/>
</dbReference>
<evidence type="ECO:0000259" key="1">
    <source>
        <dbReference type="Pfam" id="PF24764"/>
    </source>
</evidence>
<dbReference type="EMBL" id="JACTAM010001002">
    <property type="protein sequence ID" value="KAI2646680.1"/>
    <property type="molecule type" value="Genomic_DNA"/>
</dbReference>
<comment type="caution">
    <text evidence="2">The sequence shown here is derived from an EMBL/GenBank/DDBJ whole genome shotgun (WGS) entry which is preliminary data.</text>
</comment>
<evidence type="ECO:0000313" key="2">
    <source>
        <dbReference type="EMBL" id="KAI2646680.1"/>
    </source>
</evidence>
<feature type="domain" description="Integrase core" evidence="1">
    <location>
        <begin position="2"/>
        <end position="52"/>
    </location>
</feature>
<gene>
    <name evidence="2" type="ORF">H4Q32_030504</name>
</gene>
<evidence type="ECO:0000313" key="3">
    <source>
        <dbReference type="Proteomes" id="UP000830375"/>
    </source>
</evidence>
<proteinExistence type="predicted"/>
<name>A0ABQ8L8D1_LABRO</name>
<sequence>MLNPDDEIHLFALHWAFLPQLQRQLNTFKEAWNLHRLRTENGCSPYQLWLQNREAADDLETVDDDYGQDADSISIPDVELPRDLTAEELAGLPNREMPLNEAINAYVSTVAQLTEIFRHGTF</sequence>